<dbReference type="AlphaFoldDB" id="A0A6J6CXJ9"/>
<evidence type="ECO:0000313" key="6">
    <source>
        <dbReference type="EMBL" id="CAB4555814.1"/>
    </source>
</evidence>
<protein>
    <submittedName>
        <fullName evidence="6">Unannotated protein</fullName>
    </submittedName>
</protein>
<keyword evidence="2 5" id="KW-0812">Transmembrane</keyword>
<feature type="transmembrane region" description="Helical" evidence="5">
    <location>
        <begin position="30"/>
        <end position="63"/>
    </location>
</feature>
<name>A0A6J6CXJ9_9ZZZZ</name>
<comment type="subcellular location">
    <subcellularLocation>
        <location evidence="1">Membrane</location>
        <topology evidence="1">Multi-pass membrane protein</topology>
    </subcellularLocation>
</comment>
<dbReference type="InterPro" id="IPR052527">
    <property type="entry name" value="Metal_cation-efflux_comp"/>
</dbReference>
<evidence type="ECO:0000256" key="5">
    <source>
        <dbReference type="SAM" id="Phobius"/>
    </source>
</evidence>
<keyword evidence="3 5" id="KW-1133">Transmembrane helix</keyword>
<dbReference type="EMBL" id="CAEZSX010000084">
    <property type="protein sequence ID" value="CAB4555814.1"/>
    <property type="molecule type" value="Genomic_DNA"/>
</dbReference>
<evidence type="ECO:0000256" key="4">
    <source>
        <dbReference type="ARBA" id="ARBA00023136"/>
    </source>
</evidence>
<organism evidence="6">
    <name type="scientific">freshwater metagenome</name>
    <dbReference type="NCBI Taxonomy" id="449393"/>
    <lineage>
        <taxon>unclassified sequences</taxon>
        <taxon>metagenomes</taxon>
        <taxon>ecological metagenomes</taxon>
    </lineage>
</organism>
<evidence type="ECO:0000256" key="1">
    <source>
        <dbReference type="ARBA" id="ARBA00004141"/>
    </source>
</evidence>
<proteinExistence type="predicted"/>
<evidence type="ECO:0000256" key="3">
    <source>
        <dbReference type="ARBA" id="ARBA00022989"/>
    </source>
</evidence>
<gene>
    <name evidence="6" type="ORF">UFOPK1537_00603</name>
</gene>
<dbReference type="Gene3D" id="1.20.120.1630">
    <property type="match status" value="1"/>
</dbReference>
<dbReference type="GO" id="GO:0016020">
    <property type="term" value="C:membrane"/>
    <property type="evidence" value="ECO:0007669"/>
    <property type="project" value="UniProtKB-SubCell"/>
</dbReference>
<dbReference type="PANTHER" id="PTHR43847">
    <property type="entry name" value="BLL3993 PROTEIN"/>
    <property type="match status" value="1"/>
</dbReference>
<dbReference type="InterPro" id="IPR007269">
    <property type="entry name" value="ICMT_MeTrfase"/>
</dbReference>
<dbReference type="PANTHER" id="PTHR43847:SF1">
    <property type="entry name" value="BLL3993 PROTEIN"/>
    <property type="match status" value="1"/>
</dbReference>
<evidence type="ECO:0000256" key="2">
    <source>
        <dbReference type="ARBA" id="ARBA00022692"/>
    </source>
</evidence>
<keyword evidence="4 5" id="KW-0472">Membrane</keyword>
<dbReference type="GO" id="GO:0004671">
    <property type="term" value="F:protein C-terminal S-isoprenylcysteine carboxyl O-methyltransferase activity"/>
    <property type="evidence" value="ECO:0007669"/>
    <property type="project" value="InterPro"/>
</dbReference>
<reference evidence="6" key="1">
    <citation type="submission" date="2020-05" db="EMBL/GenBank/DDBJ databases">
        <authorList>
            <person name="Chiriac C."/>
            <person name="Salcher M."/>
            <person name="Ghai R."/>
            <person name="Kavagutti S V."/>
        </authorList>
    </citation>
    <scope>NUCLEOTIDE SEQUENCE</scope>
</reference>
<dbReference type="Pfam" id="PF04140">
    <property type="entry name" value="ICMT"/>
    <property type="match status" value="1"/>
</dbReference>
<accession>A0A6J6CXJ9</accession>
<sequence>MGKSLTAHPIPAKRGVLVTDGLYKYARHPIYTGVLALGLAFVLSGGLFPHILFFSVLLVLLNYKASFEEQLLRARYQGYASYAEKTGRFLPKLKR</sequence>